<dbReference type="Proteomes" id="UP000242715">
    <property type="component" value="Unassembled WGS sequence"/>
</dbReference>
<name>A0A2Z6PEW7_TRISU</name>
<organism evidence="1 2">
    <name type="scientific">Trifolium subterraneum</name>
    <name type="common">Subterranean clover</name>
    <dbReference type="NCBI Taxonomy" id="3900"/>
    <lineage>
        <taxon>Eukaryota</taxon>
        <taxon>Viridiplantae</taxon>
        <taxon>Streptophyta</taxon>
        <taxon>Embryophyta</taxon>
        <taxon>Tracheophyta</taxon>
        <taxon>Spermatophyta</taxon>
        <taxon>Magnoliopsida</taxon>
        <taxon>eudicotyledons</taxon>
        <taxon>Gunneridae</taxon>
        <taxon>Pentapetalae</taxon>
        <taxon>rosids</taxon>
        <taxon>fabids</taxon>
        <taxon>Fabales</taxon>
        <taxon>Fabaceae</taxon>
        <taxon>Papilionoideae</taxon>
        <taxon>50 kb inversion clade</taxon>
        <taxon>NPAAA clade</taxon>
        <taxon>Hologalegina</taxon>
        <taxon>IRL clade</taxon>
        <taxon>Trifolieae</taxon>
        <taxon>Trifolium</taxon>
    </lineage>
</organism>
<accession>A0A2Z6PEW7</accession>
<evidence type="ECO:0000313" key="1">
    <source>
        <dbReference type="EMBL" id="GAU48105.1"/>
    </source>
</evidence>
<protein>
    <submittedName>
        <fullName evidence="1">Uncharacterized protein</fullName>
    </submittedName>
</protein>
<evidence type="ECO:0000313" key="2">
    <source>
        <dbReference type="Proteomes" id="UP000242715"/>
    </source>
</evidence>
<proteinExistence type="predicted"/>
<dbReference type="AlphaFoldDB" id="A0A2Z6PEW7"/>
<sequence>MLKFKLQIRTPDSTVPFLNLKLRFKRDSNSFNNIYPSMRFKLVQDRYDFNSTKDERDAVRTQNSSWETRLQFTVGGSNGHFELNVAILMNENEQSKVLVEDLKVVLSLRSDISQSFKHGLMSIYILTCLIRN</sequence>
<gene>
    <name evidence="1" type="ORF">TSUD_133250</name>
</gene>
<dbReference type="EMBL" id="DF974381">
    <property type="protein sequence ID" value="GAU48105.1"/>
    <property type="molecule type" value="Genomic_DNA"/>
</dbReference>
<keyword evidence="2" id="KW-1185">Reference proteome</keyword>
<reference evidence="2" key="1">
    <citation type="journal article" date="2017" name="Front. Plant Sci.">
        <title>Climate Clever Clovers: New Paradigm to Reduce the Environmental Footprint of Ruminants by Breeding Low Methanogenic Forages Utilizing Haplotype Variation.</title>
        <authorList>
            <person name="Kaur P."/>
            <person name="Appels R."/>
            <person name="Bayer P.E."/>
            <person name="Keeble-Gagnere G."/>
            <person name="Wang J."/>
            <person name="Hirakawa H."/>
            <person name="Shirasawa K."/>
            <person name="Vercoe P."/>
            <person name="Stefanova K."/>
            <person name="Durmic Z."/>
            <person name="Nichols P."/>
            <person name="Revell C."/>
            <person name="Isobe S.N."/>
            <person name="Edwards D."/>
            <person name="Erskine W."/>
        </authorList>
    </citation>
    <scope>NUCLEOTIDE SEQUENCE [LARGE SCALE GENOMIC DNA]</scope>
    <source>
        <strain evidence="2">cv. Daliak</strain>
    </source>
</reference>